<evidence type="ECO:0000256" key="2">
    <source>
        <dbReference type="ARBA" id="ARBA00006555"/>
    </source>
</evidence>
<dbReference type="GO" id="GO:0055085">
    <property type="term" value="P:transmembrane transport"/>
    <property type="evidence" value="ECO:0007669"/>
    <property type="project" value="InterPro"/>
</dbReference>
<protein>
    <submittedName>
        <fullName evidence="12">TonB family C-terminal domain</fullName>
    </submittedName>
</protein>
<evidence type="ECO:0000256" key="1">
    <source>
        <dbReference type="ARBA" id="ARBA00004383"/>
    </source>
</evidence>
<dbReference type="InterPro" id="IPR037682">
    <property type="entry name" value="TonB_C"/>
</dbReference>
<evidence type="ECO:0000313" key="12">
    <source>
        <dbReference type="EMBL" id="PRC93823.1"/>
    </source>
</evidence>
<organism evidence="12 13">
    <name type="scientific">Solimicrobium silvestre</name>
    <dbReference type="NCBI Taxonomy" id="2099400"/>
    <lineage>
        <taxon>Bacteria</taxon>
        <taxon>Pseudomonadati</taxon>
        <taxon>Pseudomonadota</taxon>
        <taxon>Betaproteobacteria</taxon>
        <taxon>Burkholderiales</taxon>
        <taxon>Oxalobacteraceae</taxon>
        <taxon>Solimicrobium</taxon>
    </lineage>
</organism>
<dbReference type="RefSeq" id="WP_105531107.1">
    <property type="nucleotide sequence ID" value="NZ_PUGF01000005.1"/>
</dbReference>
<reference evidence="12 13" key="1">
    <citation type="submission" date="2018-02" db="EMBL/GenBank/DDBJ databases">
        <title>Solimicrobium silvestre gen. nov., sp. nov., isolated from alpine forest soil.</title>
        <authorList>
            <person name="Margesin R."/>
            <person name="Albuquerque L."/>
            <person name="Zhang D.-C."/>
            <person name="Froufe H.J.C."/>
            <person name="Severino R."/>
            <person name="Roxo I."/>
            <person name="Egas C."/>
            <person name="Da Costa M.S."/>
        </authorList>
    </citation>
    <scope>NUCLEOTIDE SEQUENCE [LARGE SCALE GENOMIC DNA]</scope>
    <source>
        <strain evidence="12 13">S20-91</strain>
    </source>
</reference>
<feature type="domain" description="TonB C-terminal" evidence="11">
    <location>
        <begin position="133"/>
        <end position="222"/>
    </location>
</feature>
<keyword evidence="3" id="KW-0813">Transport</keyword>
<dbReference type="OrthoDB" id="8781890at2"/>
<comment type="similarity">
    <text evidence="2">Belongs to the TonB family.</text>
</comment>
<evidence type="ECO:0000256" key="9">
    <source>
        <dbReference type="ARBA" id="ARBA00023136"/>
    </source>
</evidence>
<dbReference type="NCBIfam" id="TIGR01352">
    <property type="entry name" value="tonB_Cterm"/>
    <property type="match status" value="1"/>
</dbReference>
<dbReference type="Gene3D" id="3.30.1150.10">
    <property type="match status" value="1"/>
</dbReference>
<dbReference type="GO" id="GO:0098797">
    <property type="term" value="C:plasma membrane protein complex"/>
    <property type="evidence" value="ECO:0007669"/>
    <property type="project" value="TreeGrafter"/>
</dbReference>
<dbReference type="Pfam" id="PF03544">
    <property type="entry name" value="TonB_C"/>
    <property type="match status" value="1"/>
</dbReference>
<dbReference type="Proteomes" id="UP000237839">
    <property type="component" value="Unassembled WGS sequence"/>
</dbReference>
<keyword evidence="5" id="KW-0997">Cell inner membrane</keyword>
<feature type="transmembrane region" description="Helical" evidence="10">
    <location>
        <begin position="12"/>
        <end position="32"/>
    </location>
</feature>
<evidence type="ECO:0000259" key="11">
    <source>
        <dbReference type="PROSITE" id="PS52015"/>
    </source>
</evidence>
<keyword evidence="8 10" id="KW-1133">Transmembrane helix</keyword>
<dbReference type="PANTHER" id="PTHR33446:SF2">
    <property type="entry name" value="PROTEIN TONB"/>
    <property type="match status" value="1"/>
</dbReference>
<keyword evidence="6 10" id="KW-0812">Transmembrane</keyword>
<dbReference type="AlphaFoldDB" id="A0A2S9H1K5"/>
<dbReference type="GO" id="GO:0015031">
    <property type="term" value="P:protein transport"/>
    <property type="evidence" value="ECO:0007669"/>
    <property type="project" value="UniProtKB-KW"/>
</dbReference>
<dbReference type="EMBL" id="PUGF01000005">
    <property type="protein sequence ID" value="PRC93823.1"/>
    <property type="molecule type" value="Genomic_DNA"/>
</dbReference>
<dbReference type="PANTHER" id="PTHR33446">
    <property type="entry name" value="PROTEIN TONB-RELATED"/>
    <property type="match status" value="1"/>
</dbReference>
<evidence type="ECO:0000256" key="8">
    <source>
        <dbReference type="ARBA" id="ARBA00022989"/>
    </source>
</evidence>
<comment type="caution">
    <text evidence="12">The sequence shown here is derived from an EMBL/GenBank/DDBJ whole genome shotgun (WGS) entry which is preliminary data.</text>
</comment>
<dbReference type="SUPFAM" id="SSF74653">
    <property type="entry name" value="TolA/TonB C-terminal domain"/>
    <property type="match status" value="1"/>
</dbReference>
<evidence type="ECO:0000256" key="7">
    <source>
        <dbReference type="ARBA" id="ARBA00022927"/>
    </source>
</evidence>
<keyword evidence="13" id="KW-1185">Reference proteome</keyword>
<evidence type="ECO:0000256" key="3">
    <source>
        <dbReference type="ARBA" id="ARBA00022448"/>
    </source>
</evidence>
<gene>
    <name evidence="12" type="ORF">S2091_1432</name>
</gene>
<keyword evidence="7" id="KW-0653">Protein transport</keyword>
<evidence type="ECO:0000256" key="5">
    <source>
        <dbReference type="ARBA" id="ARBA00022519"/>
    </source>
</evidence>
<dbReference type="InterPro" id="IPR051045">
    <property type="entry name" value="TonB-dependent_transducer"/>
</dbReference>
<dbReference type="PROSITE" id="PS52015">
    <property type="entry name" value="TONB_CTD"/>
    <property type="match status" value="1"/>
</dbReference>
<evidence type="ECO:0000313" key="13">
    <source>
        <dbReference type="Proteomes" id="UP000237839"/>
    </source>
</evidence>
<accession>A0A2S9H1K5</accession>
<keyword evidence="9 10" id="KW-0472">Membrane</keyword>
<proteinExistence type="inferred from homology"/>
<sequence length="222" mass="23359">MSSPKQAKSLQAFGLAVAVEIALVAGVALILASSATIHAAHTEPVLLTLVADETPPEKPAEPKPETKPLPVKVVTKTVAPKVPTPPTPVTTQITPPEAAVESDVQTAFAEPAPAKAAPPIPAPSTGKVDPNAEYAAQVHAAVQAAYYYPPAAAAMHFSGRVRVEFQLRDGHVVEPRVLKSCGIALFDKAALQAVQSAHYPEPPTALRGEDLHYQIWVELSTR</sequence>
<evidence type="ECO:0000256" key="6">
    <source>
        <dbReference type="ARBA" id="ARBA00022692"/>
    </source>
</evidence>
<keyword evidence="4" id="KW-1003">Cell membrane</keyword>
<evidence type="ECO:0000256" key="10">
    <source>
        <dbReference type="SAM" id="Phobius"/>
    </source>
</evidence>
<dbReference type="GO" id="GO:0031992">
    <property type="term" value="F:energy transducer activity"/>
    <property type="evidence" value="ECO:0007669"/>
    <property type="project" value="TreeGrafter"/>
</dbReference>
<evidence type="ECO:0000256" key="4">
    <source>
        <dbReference type="ARBA" id="ARBA00022475"/>
    </source>
</evidence>
<name>A0A2S9H1K5_9BURK</name>
<comment type="subcellular location">
    <subcellularLocation>
        <location evidence="1">Cell inner membrane</location>
        <topology evidence="1">Single-pass membrane protein</topology>
        <orientation evidence="1">Periplasmic side</orientation>
    </subcellularLocation>
</comment>
<dbReference type="InterPro" id="IPR006260">
    <property type="entry name" value="TonB/TolA_C"/>
</dbReference>